<gene>
    <name evidence="11" type="ORF">JD844_017223</name>
</gene>
<sequence>MVCSGRYAEPNLPLNSFPGIENFKGRYLHSWEYRDQKEFEGKNVLVIGAGNTGGDIASEVCRTAAKIFHSWTPVILNDELPSCILSGAIVVKPNVKEFTETSVIFEDGTMENHIDVIIFTTGYSASFPFLEEPIHNICKSSTSLYKYIFPPHLEKPTLAIIGFIAVNGSILPVTELQARWVTRVFNGKKSKLETKVL</sequence>
<comment type="caution">
    <text evidence="11">The sequence shown here is derived from an EMBL/GenBank/DDBJ whole genome shotgun (WGS) entry which is preliminary data.</text>
</comment>
<dbReference type="Gene3D" id="3.50.50.60">
    <property type="entry name" value="FAD/NAD(P)-binding domain"/>
    <property type="match status" value="1"/>
</dbReference>
<comment type="similarity">
    <text evidence="2">Belongs to the flavin monoamine oxidase family. FIG1 subfamily.</text>
</comment>
<evidence type="ECO:0000256" key="8">
    <source>
        <dbReference type="ARBA" id="ARBA00023033"/>
    </source>
</evidence>
<dbReference type="InterPro" id="IPR020946">
    <property type="entry name" value="Flavin_mOase-like"/>
</dbReference>
<keyword evidence="9" id="KW-0325">Glycoprotein</keyword>
<dbReference type="PRINTS" id="PR00370">
    <property type="entry name" value="FMOXYGENASE"/>
</dbReference>
<proteinExistence type="inferred from homology"/>
<evidence type="ECO:0000256" key="10">
    <source>
        <dbReference type="RuleBase" id="RU361177"/>
    </source>
</evidence>
<dbReference type="Proteomes" id="UP000826234">
    <property type="component" value="Unassembled WGS sequence"/>
</dbReference>
<organism evidence="11 12">
    <name type="scientific">Phrynosoma platyrhinos</name>
    <name type="common">Desert horned lizard</name>
    <dbReference type="NCBI Taxonomy" id="52577"/>
    <lineage>
        <taxon>Eukaryota</taxon>
        <taxon>Metazoa</taxon>
        <taxon>Chordata</taxon>
        <taxon>Craniata</taxon>
        <taxon>Vertebrata</taxon>
        <taxon>Euteleostomi</taxon>
        <taxon>Lepidosauria</taxon>
        <taxon>Squamata</taxon>
        <taxon>Bifurcata</taxon>
        <taxon>Unidentata</taxon>
        <taxon>Episquamata</taxon>
        <taxon>Toxicofera</taxon>
        <taxon>Iguania</taxon>
        <taxon>Phrynosomatidae</taxon>
        <taxon>Phrynosomatinae</taxon>
        <taxon>Phrynosoma</taxon>
    </lineage>
</organism>
<name>A0ABQ7SLI1_PHRPL</name>
<dbReference type="InterPro" id="IPR000960">
    <property type="entry name" value="Flavin_mOase"/>
</dbReference>
<keyword evidence="6" id="KW-0521">NADP</keyword>
<dbReference type="InterPro" id="IPR050346">
    <property type="entry name" value="FMO-like"/>
</dbReference>
<dbReference type="InterPro" id="IPR036188">
    <property type="entry name" value="FAD/NAD-bd_sf"/>
</dbReference>
<keyword evidence="7 10" id="KW-0560">Oxidoreductase</keyword>
<reference evidence="11 12" key="1">
    <citation type="journal article" date="2022" name="Gigascience">
        <title>A chromosome-level genome assembly and annotation of the desert horned lizard, Phrynosoma platyrhinos, provides insight into chromosomal rearrangements among reptiles.</title>
        <authorList>
            <person name="Koochekian N."/>
            <person name="Ascanio A."/>
            <person name="Farleigh K."/>
            <person name="Card D.C."/>
            <person name="Schield D.R."/>
            <person name="Castoe T.A."/>
            <person name="Jezkova T."/>
        </authorList>
    </citation>
    <scope>NUCLEOTIDE SEQUENCE [LARGE SCALE GENOMIC DNA]</scope>
    <source>
        <strain evidence="11">NK-2021</strain>
    </source>
</reference>
<evidence type="ECO:0000256" key="6">
    <source>
        <dbReference type="ARBA" id="ARBA00022857"/>
    </source>
</evidence>
<evidence type="ECO:0000256" key="3">
    <source>
        <dbReference type="ARBA" id="ARBA00009183"/>
    </source>
</evidence>
<keyword evidence="5 10" id="KW-0274">FAD</keyword>
<dbReference type="EMBL" id="JAIPUX010005289">
    <property type="protein sequence ID" value="KAH0618213.1"/>
    <property type="molecule type" value="Genomic_DNA"/>
</dbReference>
<keyword evidence="4 10" id="KW-0285">Flavoprotein</keyword>
<dbReference type="Pfam" id="PF00743">
    <property type="entry name" value="FMO-like"/>
    <property type="match status" value="2"/>
</dbReference>
<dbReference type="PANTHER" id="PTHR23023">
    <property type="entry name" value="DIMETHYLANILINE MONOOXYGENASE"/>
    <property type="match status" value="1"/>
</dbReference>
<dbReference type="EC" id="1.-.-.-" evidence="10"/>
<dbReference type="SUPFAM" id="SSF51905">
    <property type="entry name" value="FAD/NAD(P)-binding domain"/>
    <property type="match status" value="1"/>
</dbReference>
<keyword evidence="8 10" id="KW-0503">Monooxygenase</keyword>
<evidence type="ECO:0000256" key="7">
    <source>
        <dbReference type="ARBA" id="ARBA00023002"/>
    </source>
</evidence>
<evidence type="ECO:0000256" key="1">
    <source>
        <dbReference type="ARBA" id="ARBA00001974"/>
    </source>
</evidence>
<comment type="cofactor">
    <cofactor evidence="1 10">
        <name>FAD</name>
        <dbReference type="ChEBI" id="CHEBI:57692"/>
    </cofactor>
</comment>
<comment type="similarity">
    <text evidence="3 10">Belongs to the FMO family.</text>
</comment>
<accession>A0ABQ7SLI1</accession>
<evidence type="ECO:0000256" key="2">
    <source>
        <dbReference type="ARBA" id="ARBA00005465"/>
    </source>
</evidence>
<evidence type="ECO:0000256" key="4">
    <source>
        <dbReference type="ARBA" id="ARBA00022630"/>
    </source>
</evidence>
<evidence type="ECO:0000313" key="12">
    <source>
        <dbReference type="Proteomes" id="UP000826234"/>
    </source>
</evidence>
<evidence type="ECO:0000256" key="5">
    <source>
        <dbReference type="ARBA" id="ARBA00022827"/>
    </source>
</evidence>
<protein>
    <recommendedName>
        <fullName evidence="10">Flavin-containing monooxygenase</fullName>
        <ecNumber evidence="10">1.-.-.-</ecNumber>
    </recommendedName>
</protein>
<evidence type="ECO:0000313" key="11">
    <source>
        <dbReference type="EMBL" id="KAH0618213.1"/>
    </source>
</evidence>
<evidence type="ECO:0000256" key="9">
    <source>
        <dbReference type="ARBA" id="ARBA00023180"/>
    </source>
</evidence>
<keyword evidence="12" id="KW-1185">Reference proteome</keyword>